<comment type="pathway">
    <text evidence="1">Amino-acid biosynthesis; L-leucine biosynthesis; L-leucine from 3-methyl-2-oxobutanoate: step 1/4.</text>
</comment>
<keyword evidence="6 9" id="KW-0808">Transferase</keyword>
<dbReference type="PROSITE" id="PS00815">
    <property type="entry name" value="AIPM_HOMOCIT_SYNTH_1"/>
    <property type="match status" value="1"/>
</dbReference>
<dbReference type="Pfam" id="PF00682">
    <property type="entry name" value="HMGL-like"/>
    <property type="match status" value="1"/>
</dbReference>
<sequence>MNREKVQIFDTTLRDGEQVPGCKLDTKQKLVIAERLDKMGVDIIEAGFPVSSPGDFLSVSEICKIVENATVCGLTRAVKNDIDVAAAALKHAKKPRIHTGIGTSQSHILHKLNTTPEDIIARAKFAVAHAKSYVEDVEFYAEDAGRTDNAFLAKVCEEVIKSGATVLNIPDTTGYCLPEEYGAKIKYLKENVKGIENVTLSCHCHNDLGMATANSIAGAINGARQIECTINGIGERAGNTALEEVVMIFKQHPYLNLDTNINTRELNEMSRLVSESMGMIVQPNKAIVGANAFAHSSGIHQDGVIKNRATYEIMDPLDVGVNESSIILTARSGRAALAYRAKKVGYELTKVQLDIVYVEFLKFADIKKEVIDADIHQIIEAAKIQGELIRN</sequence>
<dbReference type="Gene3D" id="1.10.238.260">
    <property type="match status" value="1"/>
</dbReference>
<dbReference type="STRING" id="1278819.BHE19_14480"/>
<comment type="caution">
    <text evidence="11">The sequence shown here is derived from an EMBL/GenBank/DDBJ whole genome shotgun (WGS) entry which is preliminary data.</text>
</comment>
<dbReference type="AlphaFoldDB" id="A0A1S1J3C6"/>
<evidence type="ECO:0000256" key="2">
    <source>
        <dbReference type="ARBA" id="ARBA00009396"/>
    </source>
</evidence>
<protein>
    <recommendedName>
        <fullName evidence="3">2-isopropylmalate synthase</fullName>
        <ecNumber evidence="3">2.3.3.13</ecNumber>
    </recommendedName>
</protein>
<reference evidence="11" key="1">
    <citation type="submission" date="2016-09" db="EMBL/GenBank/DDBJ databases">
        <authorList>
            <person name="Capua I."/>
            <person name="De Benedictis P."/>
            <person name="Joannis T."/>
            <person name="Lombin L.H."/>
            <person name="Cattoli G."/>
        </authorList>
    </citation>
    <scope>NUCLEOTIDE SEQUENCE [LARGE SCALE GENOMIC DNA]</scope>
    <source>
        <strain evidence="11">MSU</strain>
    </source>
</reference>
<dbReference type="PANTHER" id="PTHR10277">
    <property type="entry name" value="HOMOCITRATE SYNTHASE-RELATED"/>
    <property type="match status" value="1"/>
</dbReference>
<dbReference type="EMBL" id="MIKE01000025">
    <property type="protein sequence ID" value="OHT44131.1"/>
    <property type="molecule type" value="Genomic_DNA"/>
</dbReference>
<dbReference type="GO" id="GO:0003852">
    <property type="term" value="F:2-isopropylmalate synthase activity"/>
    <property type="evidence" value="ECO:0007669"/>
    <property type="project" value="UniProtKB-EC"/>
</dbReference>
<evidence type="ECO:0000256" key="4">
    <source>
        <dbReference type="ARBA" id="ARBA00022430"/>
    </source>
</evidence>
<evidence type="ECO:0000256" key="7">
    <source>
        <dbReference type="ARBA" id="ARBA00023211"/>
    </source>
</evidence>
<comment type="similarity">
    <text evidence="2">Belongs to the alpha-IPM synthase/homocitrate synthase family. LeuA type 1 subfamily.</text>
</comment>
<keyword evidence="7" id="KW-0464">Manganese</keyword>
<evidence type="ECO:0000256" key="9">
    <source>
        <dbReference type="RuleBase" id="RU003523"/>
    </source>
</evidence>
<gene>
    <name evidence="12" type="ORF">B0A71_08255</name>
    <name evidence="11" type="ORF">BHE19_14480</name>
</gene>
<evidence type="ECO:0000256" key="5">
    <source>
        <dbReference type="ARBA" id="ARBA00022605"/>
    </source>
</evidence>
<dbReference type="Proteomes" id="UP000180252">
    <property type="component" value="Unassembled WGS sequence"/>
</dbReference>
<dbReference type="Gene3D" id="3.20.20.70">
    <property type="entry name" value="Aldolase class I"/>
    <property type="match status" value="1"/>
</dbReference>
<dbReference type="EC" id="2.3.3.13" evidence="3"/>
<dbReference type="InterPro" id="IPR000891">
    <property type="entry name" value="PYR_CT"/>
</dbReference>
<evidence type="ECO:0000256" key="1">
    <source>
        <dbReference type="ARBA" id="ARBA00004689"/>
    </source>
</evidence>
<evidence type="ECO:0000313" key="13">
    <source>
        <dbReference type="Proteomes" id="UP000180252"/>
    </source>
</evidence>
<accession>A0A1S1J3C6</accession>
<dbReference type="PANTHER" id="PTHR10277:SF9">
    <property type="entry name" value="2-ISOPROPYLMALATE SYNTHASE 1, CHLOROPLASTIC-RELATED"/>
    <property type="match status" value="1"/>
</dbReference>
<evidence type="ECO:0000313" key="14">
    <source>
        <dbReference type="Proteomes" id="UP000198319"/>
    </source>
</evidence>
<dbReference type="SUPFAM" id="SSF51569">
    <property type="entry name" value="Aldolase"/>
    <property type="match status" value="1"/>
</dbReference>
<evidence type="ECO:0000256" key="8">
    <source>
        <dbReference type="ARBA" id="ARBA00023304"/>
    </source>
</evidence>
<dbReference type="OrthoDB" id="9804858at2"/>
<reference evidence="12 14" key="3">
    <citation type="submission" date="2016-11" db="EMBL/GenBank/DDBJ databases">
        <title>Whole genomes of Flavobacteriaceae.</title>
        <authorList>
            <person name="Stine C."/>
            <person name="Li C."/>
            <person name="Tadesse D."/>
        </authorList>
    </citation>
    <scope>NUCLEOTIDE SEQUENCE [LARGE SCALE GENOMIC DNA]</scope>
    <source>
        <strain evidence="12 14">ATCC BAA-2541</strain>
    </source>
</reference>
<evidence type="ECO:0000256" key="3">
    <source>
        <dbReference type="ARBA" id="ARBA00012973"/>
    </source>
</evidence>
<dbReference type="PROSITE" id="PS50991">
    <property type="entry name" value="PYR_CT"/>
    <property type="match status" value="1"/>
</dbReference>
<dbReference type="FunFam" id="3.20.20.70:FF:000010">
    <property type="entry name" value="2-isopropylmalate synthase"/>
    <property type="match status" value="1"/>
</dbReference>
<dbReference type="InterPro" id="IPR054691">
    <property type="entry name" value="LeuA/HCS_post-cat"/>
</dbReference>
<dbReference type="NCBIfam" id="NF002086">
    <property type="entry name" value="PRK00915.1-3"/>
    <property type="match status" value="1"/>
</dbReference>
<evidence type="ECO:0000259" key="10">
    <source>
        <dbReference type="PROSITE" id="PS50991"/>
    </source>
</evidence>
<dbReference type="InterPro" id="IPR013785">
    <property type="entry name" value="Aldolase_TIM"/>
</dbReference>
<keyword evidence="4" id="KW-0432">Leucine biosynthesis</keyword>
<name>A0A1S1J3C6_9FLAO</name>
<dbReference type="RefSeq" id="WP_017497480.1">
    <property type="nucleotide sequence ID" value="NZ_JASTTY010000019.1"/>
</dbReference>
<dbReference type="EMBL" id="MUHG01000016">
    <property type="protein sequence ID" value="OXB20043.1"/>
    <property type="molecule type" value="Genomic_DNA"/>
</dbReference>
<dbReference type="PROSITE" id="PS00816">
    <property type="entry name" value="AIPM_HOMOCIT_SYNTH_2"/>
    <property type="match status" value="1"/>
</dbReference>
<dbReference type="Pfam" id="PF22617">
    <property type="entry name" value="HCS_D2"/>
    <property type="match status" value="1"/>
</dbReference>
<keyword evidence="5" id="KW-0028">Amino-acid biosynthesis</keyword>
<keyword evidence="14" id="KW-1185">Reference proteome</keyword>
<dbReference type="InterPro" id="IPR050073">
    <property type="entry name" value="2-IPM_HCS-like"/>
</dbReference>
<keyword evidence="8" id="KW-0100">Branched-chain amino acid biosynthesis</keyword>
<dbReference type="FunFam" id="1.10.238.260:FF:000001">
    <property type="entry name" value="2-isopropylmalate synthase"/>
    <property type="match status" value="1"/>
</dbReference>
<organism evidence="11 13">
    <name type="scientific">Flavobacterium tructae</name>
    <dbReference type="NCBI Taxonomy" id="1114873"/>
    <lineage>
        <taxon>Bacteria</taxon>
        <taxon>Pseudomonadati</taxon>
        <taxon>Bacteroidota</taxon>
        <taxon>Flavobacteriia</taxon>
        <taxon>Flavobacteriales</taxon>
        <taxon>Flavobacteriaceae</taxon>
        <taxon>Flavobacterium</taxon>
    </lineage>
</organism>
<evidence type="ECO:0000256" key="6">
    <source>
        <dbReference type="ARBA" id="ARBA00022679"/>
    </source>
</evidence>
<dbReference type="CDD" id="cd07940">
    <property type="entry name" value="DRE_TIM_IPMS"/>
    <property type="match status" value="1"/>
</dbReference>
<evidence type="ECO:0000313" key="11">
    <source>
        <dbReference type="EMBL" id="OHT44131.1"/>
    </source>
</evidence>
<feature type="domain" description="Pyruvate carboxyltransferase" evidence="10">
    <location>
        <begin position="6"/>
        <end position="267"/>
    </location>
</feature>
<dbReference type="Proteomes" id="UP000198319">
    <property type="component" value="Unassembled WGS sequence"/>
</dbReference>
<reference evidence="13" key="2">
    <citation type="submission" date="2016-09" db="EMBL/GenBank/DDBJ databases">
        <authorList>
            <person name="Chen S."/>
            <person name="Walker E."/>
        </authorList>
    </citation>
    <scope>NUCLEOTIDE SEQUENCE [LARGE SCALE GENOMIC DNA]</scope>
    <source>
        <strain evidence="13">MSU</strain>
    </source>
</reference>
<evidence type="ECO:0000313" key="12">
    <source>
        <dbReference type="EMBL" id="OXB20043.1"/>
    </source>
</evidence>
<dbReference type="InterPro" id="IPR002034">
    <property type="entry name" value="AIPM/Hcit_synth_CS"/>
</dbReference>
<proteinExistence type="inferred from homology"/>
<dbReference type="GO" id="GO:0009098">
    <property type="term" value="P:L-leucine biosynthetic process"/>
    <property type="evidence" value="ECO:0007669"/>
    <property type="project" value="UniProtKB-KW"/>
</dbReference>